<feature type="domain" description="Glycosyltransferase subfamily 4-like N-terminal" evidence="2">
    <location>
        <begin position="359"/>
        <end position="516"/>
    </location>
</feature>
<dbReference type="Gene3D" id="3.40.50.2000">
    <property type="entry name" value="Glycogen Phosphorylase B"/>
    <property type="match status" value="2"/>
</dbReference>
<dbReference type="AlphaFoldDB" id="A0A0E9M2A7"/>
<protein>
    <recommendedName>
        <fullName evidence="5">Glycosyltransferase</fullName>
    </recommendedName>
</protein>
<gene>
    <name evidence="3" type="ORF">JCM15548_14041</name>
</gene>
<evidence type="ECO:0000259" key="2">
    <source>
        <dbReference type="Pfam" id="PF13439"/>
    </source>
</evidence>
<dbReference type="InterPro" id="IPR013815">
    <property type="entry name" value="ATP_grasp_subdomain_1"/>
</dbReference>
<evidence type="ECO:0000313" key="3">
    <source>
        <dbReference type="EMBL" id="GAO31654.1"/>
    </source>
</evidence>
<dbReference type="InterPro" id="IPR028098">
    <property type="entry name" value="Glyco_trans_4-like_N"/>
</dbReference>
<dbReference type="Proteomes" id="UP000032900">
    <property type="component" value="Unassembled WGS sequence"/>
</dbReference>
<dbReference type="Gene3D" id="3.30.470.20">
    <property type="entry name" value="ATP-grasp fold, B domain"/>
    <property type="match status" value="1"/>
</dbReference>
<dbReference type="EMBL" id="BAZW01000056">
    <property type="protein sequence ID" value="GAO31654.1"/>
    <property type="molecule type" value="Genomic_DNA"/>
</dbReference>
<dbReference type="PANTHER" id="PTHR12526">
    <property type="entry name" value="GLYCOSYLTRANSFERASE"/>
    <property type="match status" value="1"/>
</dbReference>
<evidence type="ECO:0000259" key="1">
    <source>
        <dbReference type="Pfam" id="PF00534"/>
    </source>
</evidence>
<dbReference type="Pfam" id="PF13439">
    <property type="entry name" value="Glyco_transf_4"/>
    <property type="match status" value="1"/>
</dbReference>
<dbReference type="SUPFAM" id="SSF56059">
    <property type="entry name" value="Glutathione synthetase ATP-binding domain-like"/>
    <property type="match status" value="1"/>
</dbReference>
<dbReference type="RefSeq" id="WP_083985212.1">
    <property type="nucleotide sequence ID" value="NZ_BAZW01000056.1"/>
</dbReference>
<proteinExistence type="predicted"/>
<evidence type="ECO:0008006" key="5">
    <source>
        <dbReference type="Google" id="ProtNLM"/>
    </source>
</evidence>
<dbReference type="Pfam" id="PF00534">
    <property type="entry name" value="Glycos_transf_1"/>
    <property type="match status" value="1"/>
</dbReference>
<dbReference type="GO" id="GO:0016757">
    <property type="term" value="F:glycosyltransferase activity"/>
    <property type="evidence" value="ECO:0007669"/>
    <property type="project" value="InterPro"/>
</dbReference>
<dbReference type="PANTHER" id="PTHR12526:SF630">
    <property type="entry name" value="GLYCOSYLTRANSFERASE"/>
    <property type="match status" value="1"/>
</dbReference>
<feature type="domain" description="Glycosyl transferase family 1" evidence="1">
    <location>
        <begin position="526"/>
        <end position="682"/>
    </location>
</feature>
<dbReference type="Gene3D" id="3.30.1490.20">
    <property type="entry name" value="ATP-grasp fold, A domain"/>
    <property type="match status" value="1"/>
</dbReference>
<comment type="caution">
    <text evidence="3">The sequence shown here is derived from an EMBL/GenBank/DDBJ whole genome shotgun (WGS) entry which is preliminary data.</text>
</comment>
<dbReference type="InterPro" id="IPR001296">
    <property type="entry name" value="Glyco_trans_1"/>
</dbReference>
<reference evidence="3 4" key="1">
    <citation type="journal article" date="2015" name="Microbes Environ.">
        <title>Distribution and evolution of nitrogen fixation genes in the phylum bacteroidetes.</title>
        <authorList>
            <person name="Inoue J."/>
            <person name="Oshima K."/>
            <person name="Suda W."/>
            <person name="Sakamoto M."/>
            <person name="Iino T."/>
            <person name="Noda S."/>
            <person name="Hongoh Y."/>
            <person name="Hattori M."/>
            <person name="Ohkuma M."/>
        </authorList>
    </citation>
    <scope>NUCLEOTIDE SEQUENCE [LARGE SCALE GENOMIC DNA]</scope>
    <source>
        <strain evidence="3">JCM 15548</strain>
    </source>
</reference>
<name>A0A0E9M2A7_9BACT</name>
<dbReference type="SUPFAM" id="SSF53756">
    <property type="entry name" value="UDP-Glycosyltransferase/glycogen phosphorylase"/>
    <property type="match status" value="1"/>
</dbReference>
<dbReference type="OrthoDB" id="9811239at2"/>
<keyword evidence="4" id="KW-1185">Reference proteome</keyword>
<evidence type="ECO:0000313" key="4">
    <source>
        <dbReference type="Proteomes" id="UP000032900"/>
    </source>
</evidence>
<dbReference type="STRING" id="1236989.JCM15548_14041"/>
<sequence length="704" mass="80654">MIAIQNELGDYSQRWISFCQKNGIAYKIVDCYSSQIVDDLKDCDVLMWQTHQNNTKDILMSKQLLYALGNSGIRTFPDFNSVWHFDDKVGQKYLLEAIGAPLVKSQVFYDKAAAMAWIRETRFPKVFKLRGGAGSQNVRLVGSVREARALINKAFGNGISAYNAFGSLKERWRKYRMGKTNFEEVLSGVARLVHPPAYARVNGRDKGYVYFQDFIPDNLFDIRVTYVFNRCFATRRQVRPGDFRASGSGVTDYDKSRIPETALRIAFDVAQRLKLQTAAFDFVLNKGVPEIVELSYAFGYPERVFDQGYWDDQLQYHAGSFNPFGGWLKGCLLMKRLERLVTMNKVRQRVCLLIPTLQPGGMERVMSELARFLCEKKGLEVHLVLYGRHIQRYYELPGNLIVHLPDFAFNDRLRIVSIVRRLFFLRRTVAEINPDRILSFGEYWNSFVLLALRGLHLPVFVSDRCQPGKRMRLHHKWLRRALYPTAAGIVAQTSVARRVYYQQLKHRNIRVIGNPIRLPSSVNGEAKENVVLSVGRLIRSKNHKQLIELFAQIGQPGWKLVIVGGNALKRDLKKELVATIERLDVADKVVLTDTQTDVEAYYRRSRIFAFMSESEGFPNVIGEAQSFGLPVIAFDCVAGPSDLITNNYNGLLIPLHDYVAFRQKLTLLMESAELRERLGKNALESVRRYSAETIGRQFYDFVIG</sequence>
<dbReference type="GO" id="GO:0005524">
    <property type="term" value="F:ATP binding"/>
    <property type="evidence" value="ECO:0007669"/>
    <property type="project" value="InterPro"/>
</dbReference>
<organism evidence="3 4">
    <name type="scientific">Geofilum rubicundum JCM 15548</name>
    <dbReference type="NCBI Taxonomy" id="1236989"/>
    <lineage>
        <taxon>Bacteria</taxon>
        <taxon>Pseudomonadati</taxon>
        <taxon>Bacteroidota</taxon>
        <taxon>Bacteroidia</taxon>
        <taxon>Marinilabiliales</taxon>
        <taxon>Marinilabiliaceae</taxon>
        <taxon>Geofilum</taxon>
    </lineage>
</organism>
<accession>A0A0E9M2A7</accession>